<sequence>MGPTLVEPRTHTSAAFDPPTPAAAAPPVGETPVVAADRARWEKCGAEEVVGGRLAARLPLSDFIRQA</sequence>
<accession>A0A6G1DWP8</accession>
<gene>
    <name evidence="2" type="ORF">E2562_007611</name>
</gene>
<dbReference type="EMBL" id="SPHZ02000005">
    <property type="protein sequence ID" value="KAF0916534.1"/>
    <property type="molecule type" value="Genomic_DNA"/>
</dbReference>
<evidence type="ECO:0000313" key="2">
    <source>
        <dbReference type="EMBL" id="KAF0916534.1"/>
    </source>
</evidence>
<dbReference type="AlphaFoldDB" id="A0A6G1DWP8"/>
<protein>
    <submittedName>
        <fullName evidence="2">Uncharacterized protein</fullName>
    </submittedName>
</protein>
<feature type="compositionally biased region" description="Low complexity" evidence="1">
    <location>
        <begin position="12"/>
        <end position="30"/>
    </location>
</feature>
<keyword evidence="3" id="KW-1185">Reference proteome</keyword>
<evidence type="ECO:0000313" key="3">
    <source>
        <dbReference type="Proteomes" id="UP000479710"/>
    </source>
</evidence>
<evidence type="ECO:0000256" key="1">
    <source>
        <dbReference type="SAM" id="MobiDB-lite"/>
    </source>
</evidence>
<proteinExistence type="predicted"/>
<comment type="caution">
    <text evidence="2">The sequence shown here is derived from an EMBL/GenBank/DDBJ whole genome shotgun (WGS) entry which is preliminary data.</text>
</comment>
<feature type="region of interest" description="Disordered" evidence="1">
    <location>
        <begin position="1"/>
        <end position="30"/>
    </location>
</feature>
<organism evidence="2 3">
    <name type="scientific">Oryza meyeriana var. granulata</name>
    <dbReference type="NCBI Taxonomy" id="110450"/>
    <lineage>
        <taxon>Eukaryota</taxon>
        <taxon>Viridiplantae</taxon>
        <taxon>Streptophyta</taxon>
        <taxon>Embryophyta</taxon>
        <taxon>Tracheophyta</taxon>
        <taxon>Spermatophyta</taxon>
        <taxon>Magnoliopsida</taxon>
        <taxon>Liliopsida</taxon>
        <taxon>Poales</taxon>
        <taxon>Poaceae</taxon>
        <taxon>BOP clade</taxon>
        <taxon>Oryzoideae</taxon>
        <taxon>Oryzeae</taxon>
        <taxon>Oryzinae</taxon>
        <taxon>Oryza</taxon>
        <taxon>Oryza meyeriana</taxon>
    </lineage>
</organism>
<name>A0A6G1DWP8_9ORYZ</name>
<reference evidence="2 3" key="1">
    <citation type="submission" date="2019-11" db="EMBL/GenBank/DDBJ databases">
        <title>Whole genome sequence of Oryza granulata.</title>
        <authorList>
            <person name="Li W."/>
        </authorList>
    </citation>
    <scope>NUCLEOTIDE SEQUENCE [LARGE SCALE GENOMIC DNA]</scope>
    <source>
        <strain evidence="3">cv. Menghai</strain>
        <tissue evidence="2">Leaf</tissue>
    </source>
</reference>
<dbReference type="Proteomes" id="UP000479710">
    <property type="component" value="Unassembled WGS sequence"/>
</dbReference>